<organism evidence="1 2">
    <name type="scientific">Colletotrichum sublineola</name>
    <name type="common">Sorghum anthracnose fungus</name>
    <dbReference type="NCBI Taxonomy" id="1173701"/>
    <lineage>
        <taxon>Eukaryota</taxon>
        <taxon>Fungi</taxon>
        <taxon>Dikarya</taxon>
        <taxon>Ascomycota</taxon>
        <taxon>Pezizomycotina</taxon>
        <taxon>Sordariomycetes</taxon>
        <taxon>Hypocreomycetidae</taxon>
        <taxon>Glomerellales</taxon>
        <taxon>Glomerellaceae</taxon>
        <taxon>Colletotrichum</taxon>
        <taxon>Colletotrichum graminicola species complex</taxon>
    </lineage>
</organism>
<dbReference type="EMBL" id="JMSE01000671">
    <property type="protein sequence ID" value="KDN68418.1"/>
    <property type="molecule type" value="Genomic_DNA"/>
</dbReference>
<protein>
    <submittedName>
        <fullName evidence="1">Uncharacterized protein</fullName>
    </submittedName>
</protein>
<dbReference type="AlphaFoldDB" id="A0A066XGU5"/>
<dbReference type="HOGENOM" id="CLU_1133518_0_0_1"/>
<comment type="caution">
    <text evidence="1">The sequence shown here is derived from an EMBL/GenBank/DDBJ whole genome shotgun (WGS) entry which is preliminary data.</text>
</comment>
<proteinExistence type="predicted"/>
<evidence type="ECO:0000313" key="2">
    <source>
        <dbReference type="Proteomes" id="UP000027238"/>
    </source>
</evidence>
<name>A0A066XGU5_COLSU</name>
<dbReference type="OrthoDB" id="5190067at2759"/>
<dbReference type="Proteomes" id="UP000027238">
    <property type="component" value="Unassembled WGS sequence"/>
</dbReference>
<sequence>MANQHGQPTRDGLYKYRIKSIDKQHINEQSTSNIIELNTMPRARNRHTTPQTTNSDRERRMSIGGQAPVRFDEEYVVEQIPSHDGKPFFTAWVRRWYPKPPAHFTPEQLNQDSALAESLHRDTLEMRWNRDKRDRIDVCGMPLPVGLSDEEKAAKCKAHAVAEIASRKAGGAGPDLEFSPLQGYSRWKRGIIVIDKPRERWNEDERGGLMEVYWDRRPGDGDQDPEAIVTCRVPEDELDGTFQSWGFAI</sequence>
<accession>A0A066XGU5</accession>
<keyword evidence="2" id="KW-1185">Reference proteome</keyword>
<reference evidence="2" key="1">
    <citation type="journal article" date="2014" name="Genome Announc.">
        <title>Draft genome sequence of Colletotrichum sublineola, a destructive pathogen of cultivated sorghum.</title>
        <authorList>
            <person name="Baroncelli R."/>
            <person name="Sanz-Martin J.M."/>
            <person name="Rech G.E."/>
            <person name="Sukno S.A."/>
            <person name="Thon M.R."/>
        </authorList>
    </citation>
    <scope>NUCLEOTIDE SEQUENCE [LARGE SCALE GENOMIC DNA]</scope>
    <source>
        <strain evidence="2">TX430BB</strain>
    </source>
</reference>
<dbReference type="eggNOG" id="ENOG502R6AB">
    <property type="taxonomic scope" value="Eukaryota"/>
</dbReference>
<evidence type="ECO:0000313" key="1">
    <source>
        <dbReference type="EMBL" id="KDN68418.1"/>
    </source>
</evidence>
<gene>
    <name evidence="1" type="ORF">CSUB01_07539</name>
</gene>